<evidence type="ECO:0000313" key="3">
    <source>
        <dbReference type="EMBL" id="TVY01015.1"/>
    </source>
</evidence>
<dbReference type="OrthoDB" id="9800252at2"/>
<reference evidence="3 4" key="1">
    <citation type="submission" date="2019-07" db="EMBL/GenBank/DDBJ databases">
        <authorList>
            <person name="Kim J."/>
        </authorList>
    </citation>
    <scope>NUCLEOTIDE SEQUENCE [LARGE SCALE GENOMIC DNA]</scope>
    <source>
        <strain evidence="3 4">JC52</strain>
    </source>
</reference>
<evidence type="ECO:0000259" key="1">
    <source>
        <dbReference type="Pfam" id="PF01408"/>
    </source>
</evidence>
<comment type="caution">
    <text evidence="3">The sequence shown here is derived from an EMBL/GenBank/DDBJ whole genome shotgun (WGS) entry which is preliminary data.</text>
</comment>
<dbReference type="AlphaFoldDB" id="A0A559JMA5"/>
<feature type="domain" description="Gfo/Idh/MocA-like oxidoreductase N-terminal" evidence="1">
    <location>
        <begin position="2"/>
        <end position="121"/>
    </location>
</feature>
<dbReference type="Gene3D" id="3.30.360.10">
    <property type="entry name" value="Dihydrodipicolinate Reductase, domain 2"/>
    <property type="match status" value="1"/>
</dbReference>
<gene>
    <name evidence="3" type="ORF">FPZ49_32700</name>
</gene>
<evidence type="ECO:0000313" key="4">
    <source>
        <dbReference type="Proteomes" id="UP000317036"/>
    </source>
</evidence>
<dbReference type="PANTHER" id="PTHR43377:SF2">
    <property type="entry name" value="BINDING ROSSMANN FOLD OXIDOREDUCTASE, PUTATIVE (AFU_ORTHOLOGUE AFUA_4G00560)-RELATED"/>
    <property type="match status" value="1"/>
</dbReference>
<organism evidence="3 4">
    <name type="scientific">Paenibacillus cremeus</name>
    <dbReference type="NCBI Taxonomy" id="2163881"/>
    <lineage>
        <taxon>Bacteria</taxon>
        <taxon>Bacillati</taxon>
        <taxon>Bacillota</taxon>
        <taxon>Bacilli</taxon>
        <taxon>Bacillales</taxon>
        <taxon>Paenibacillaceae</taxon>
        <taxon>Paenibacillus</taxon>
    </lineage>
</organism>
<dbReference type="Pfam" id="PF22725">
    <property type="entry name" value="GFO_IDH_MocA_C3"/>
    <property type="match status" value="1"/>
</dbReference>
<feature type="domain" description="GFO/IDH/MocA-like oxidoreductase" evidence="2">
    <location>
        <begin position="130"/>
        <end position="253"/>
    </location>
</feature>
<dbReference type="InterPro" id="IPR000683">
    <property type="entry name" value="Gfo/Idh/MocA-like_OxRdtase_N"/>
</dbReference>
<dbReference type="PANTHER" id="PTHR43377">
    <property type="entry name" value="BILIVERDIN REDUCTASE A"/>
    <property type="match status" value="1"/>
</dbReference>
<protein>
    <submittedName>
        <fullName evidence="3">Gfo/Idh/MocA family oxidoreductase</fullName>
    </submittedName>
</protein>
<dbReference type="EMBL" id="VNJI01000072">
    <property type="protein sequence ID" value="TVY01015.1"/>
    <property type="molecule type" value="Genomic_DNA"/>
</dbReference>
<keyword evidence="4" id="KW-1185">Reference proteome</keyword>
<dbReference type="InterPro" id="IPR051450">
    <property type="entry name" value="Gfo/Idh/MocA_Oxidoreductases"/>
</dbReference>
<evidence type="ECO:0000259" key="2">
    <source>
        <dbReference type="Pfam" id="PF22725"/>
    </source>
</evidence>
<dbReference type="Gene3D" id="3.40.50.720">
    <property type="entry name" value="NAD(P)-binding Rossmann-like Domain"/>
    <property type="match status" value="1"/>
</dbReference>
<dbReference type="Pfam" id="PF01408">
    <property type="entry name" value="GFO_IDH_MocA"/>
    <property type="match status" value="1"/>
</dbReference>
<proteinExistence type="predicted"/>
<dbReference type="SUPFAM" id="SSF55347">
    <property type="entry name" value="Glyceraldehyde-3-phosphate dehydrogenase-like, C-terminal domain"/>
    <property type="match status" value="1"/>
</dbReference>
<dbReference type="Proteomes" id="UP000317036">
    <property type="component" value="Unassembled WGS sequence"/>
</dbReference>
<accession>A0A559JMA5</accession>
<dbReference type="RefSeq" id="WP_144854490.1">
    <property type="nucleotide sequence ID" value="NZ_VNJI01000072.1"/>
</dbReference>
<dbReference type="SUPFAM" id="SSF51735">
    <property type="entry name" value="NAD(P)-binding Rossmann-fold domains"/>
    <property type="match status" value="1"/>
</dbReference>
<name>A0A559JMA5_9BACL</name>
<dbReference type="InterPro" id="IPR036291">
    <property type="entry name" value="NAD(P)-bd_dom_sf"/>
</dbReference>
<sequence>MRVIQIGVGGFGRAWLRTIKSHPGVELAAIVDVSEANLAEAKEIMEQASLPAFHSHQAALRAVAADAVLIVTPPRTHVAIALDALEAGLHVLTEKPLSYAMDEAMTLLTKQPLYGKQVMVNQNYRWTREIQAVKAALAGGLIGDIAYIEWTFRRLHNPRQGTWRVQSEDFLFTDVSVHHFDLMRYLLEADPVAVSASSVRPSWSWCEGSMVSSACFRFPGGVTAHYFGSLEETGTLTPWNGNFRIVGSEGAIELTDDVPYWVRKGEGDGTVKELLPVAELPYESKSFTLDAFVQAAQTGEPGVTDITDNIRTFLMVAGAIDSARTQQWVNYIYPQQTRR</sequence>
<dbReference type="GO" id="GO:0000166">
    <property type="term" value="F:nucleotide binding"/>
    <property type="evidence" value="ECO:0007669"/>
    <property type="project" value="InterPro"/>
</dbReference>
<dbReference type="InterPro" id="IPR055170">
    <property type="entry name" value="GFO_IDH_MocA-like_dom"/>
</dbReference>